<evidence type="ECO:0000313" key="2">
    <source>
        <dbReference type="Proteomes" id="UP001057402"/>
    </source>
</evidence>
<comment type="caution">
    <text evidence="1">The sequence shown here is derived from an EMBL/GenBank/DDBJ whole genome shotgun (WGS) entry which is preliminary data.</text>
</comment>
<name>A0ACB9LGG5_9MYRT</name>
<gene>
    <name evidence="1" type="ORF">MLD38_035525</name>
</gene>
<dbReference type="EMBL" id="CM042890">
    <property type="protein sequence ID" value="KAI4310555.1"/>
    <property type="molecule type" value="Genomic_DNA"/>
</dbReference>
<keyword evidence="2" id="KW-1185">Reference proteome</keyword>
<evidence type="ECO:0000313" key="1">
    <source>
        <dbReference type="EMBL" id="KAI4310555.1"/>
    </source>
</evidence>
<accession>A0ACB9LGG5</accession>
<proteinExistence type="predicted"/>
<dbReference type="Proteomes" id="UP001057402">
    <property type="component" value="Chromosome 11"/>
</dbReference>
<protein>
    <submittedName>
        <fullName evidence="1">Uncharacterized protein</fullName>
    </submittedName>
</protein>
<sequence>MATSETEAPPELSTAMDGAFPAVEIEKELNPGLNTEVTVDPISSEVVAKGVEIKEQAEAPERKREKDKCEALQTLKSAILISAAIVAVAGAAFAINKKLREK</sequence>
<organism evidence="1 2">
    <name type="scientific">Melastoma candidum</name>
    <dbReference type="NCBI Taxonomy" id="119954"/>
    <lineage>
        <taxon>Eukaryota</taxon>
        <taxon>Viridiplantae</taxon>
        <taxon>Streptophyta</taxon>
        <taxon>Embryophyta</taxon>
        <taxon>Tracheophyta</taxon>
        <taxon>Spermatophyta</taxon>
        <taxon>Magnoliopsida</taxon>
        <taxon>eudicotyledons</taxon>
        <taxon>Gunneridae</taxon>
        <taxon>Pentapetalae</taxon>
        <taxon>rosids</taxon>
        <taxon>malvids</taxon>
        <taxon>Myrtales</taxon>
        <taxon>Melastomataceae</taxon>
        <taxon>Melastomatoideae</taxon>
        <taxon>Melastomateae</taxon>
        <taxon>Melastoma</taxon>
    </lineage>
</organism>
<reference evidence="2" key="1">
    <citation type="journal article" date="2023" name="Front. Plant Sci.">
        <title>Chromosomal-level genome assembly of Melastoma candidum provides insights into trichome evolution.</title>
        <authorList>
            <person name="Zhong Y."/>
            <person name="Wu W."/>
            <person name="Sun C."/>
            <person name="Zou P."/>
            <person name="Liu Y."/>
            <person name="Dai S."/>
            <person name="Zhou R."/>
        </authorList>
    </citation>
    <scope>NUCLEOTIDE SEQUENCE [LARGE SCALE GENOMIC DNA]</scope>
</reference>